<reference evidence="15 16" key="1">
    <citation type="journal article" date="2010" name="Vet. Microbiol.">
        <title>Production of haemolysins by strains of the Actinobacillus minor/porcitonsillarum complex.</title>
        <authorList>
            <person name="Arya G."/>
            <person name="Niven D.F."/>
        </authorList>
    </citation>
    <scope>NUCLEOTIDE SEQUENCE [LARGE SCALE GENOMIC DNA]</scope>
    <source>
        <strain evidence="15 16">NM305</strain>
    </source>
</reference>
<evidence type="ECO:0000259" key="14">
    <source>
        <dbReference type="Pfam" id="PF05662"/>
    </source>
</evidence>
<proteinExistence type="inferred from homology"/>
<dbReference type="InterPro" id="IPR011049">
    <property type="entry name" value="Serralysin-like_metalloprot_C"/>
</dbReference>
<evidence type="ECO:0000256" key="11">
    <source>
        <dbReference type="SAM" id="MobiDB-lite"/>
    </source>
</evidence>
<feature type="domain" description="Trimeric autotransporter adhesin YadA-like stalk" evidence="14">
    <location>
        <begin position="489"/>
        <end position="529"/>
    </location>
</feature>
<comment type="similarity">
    <text evidence="3">Belongs to the autotransporter-2 (AT-2) (TC 1.B.40) family.</text>
</comment>
<keyword evidence="5" id="KW-1134">Transmembrane beta strand</keyword>
<dbReference type="GO" id="GO:0009279">
    <property type="term" value="C:cell outer membrane"/>
    <property type="evidence" value="ECO:0007669"/>
    <property type="project" value="UniProtKB-SubCell"/>
</dbReference>
<feature type="domain" description="Trimeric autotransporter adhesin YadA-like head" evidence="13">
    <location>
        <begin position="323"/>
        <end position="343"/>
    </location>
</feature>
<dbReference type="eggNOG" id="COG5295">
    <property type="taxonomic scope" value="Bacteria"/>
</dbReference>
<evidence type="ECO:0000259" key="13">
    <source>
        <dbReference type="Pfam" id="PF05658"/>
    </source>
</evidence>
<evidence type="ECO:0000256" key="4">
    <source>
        <dbReference type="ARBA" id="ARBA00022448"/>
    </source>
</evidence>
<dbReference type="Pfam" id="PF03895">
    <property type="entry name" value="YadA_anchor"/>
    <property type="match status" value="1"/>
</dbReference>
<feature type="region of interest" description="Disordered" evidence="11">
    <location>
        <begin position="425"/>
        <end position="451"/>
    </location>
</feature>
<feature type="domain" description="Trimeric autotransporter adhesin YadA-like C-terminal membrane anchor" evidence="12">
    <location>
        <begin position="562"/>
        <end position="621"/>
    </location>
</feature>
<name>C5S580_9PAST</name>
<dbReference type="AlphaFoldDB" id="C5S580"/>
<protein>
    <submittedName>
        <fullName evidence="15">Putative adhesin</fullName>
    </submittedName>
</protein>
<comment type="caution">
    <text evidence="15">The sequence shown here is derived from an EMBL/GenBank/DDBJ whole genome shotgun (WGS) entry which is preliminary data.</text>
</comment>
<dbReference type="InterPro" id="IPR045584">
    <property type="entry name" value="Pilin-like"/>
</dbReference>
<keyword evidence="4" id="KW-0813">Transport</keyword>
<evidence type="ECO:0000256" key="8">
    <source>
        <dbReference type="ARBA" id="ARBA00022927"/>
    </source>
</evidence>
<comment type="subcellular location">
    <subcellularLocation>
        <location evidence="2">Cell outer membrane</location>
    </subcellularLocation>
    <subcellularLocation>
        <location evidence="1">Cell surface</location>
    </subcellularLocation>
</comment>
<dbReference type="Proteomes" id="UP000005532">
    <property type="component" value="Unassembled WGS sequence"/>
</dbReference>
<dbReference type="CDD" id="cd12820">
    <property type="entry name" value="LbR_YadA-like"/>
    <property type="match status" value="1"/>
</dbReference>
<dbReference type="RefSeq" id="WP_005826281.1">
    <property type="nucleotide sequence ID" value="NZ_ACQL01000172.1"/>
</dbReference>
<dbReference type="Gene3D" id="3.30.1300.30">
    <property type="entry name" value="GSPII I/J protein-like"/>
    <property type="match status" value="1"/>
</dbReference>
<keyword evidence="6" id="KW-0812">Transmembrane</keyword>
<keyword evidence="9" id="KW-0472">Membrane</keyword>
<sequence length="621" mass="64362">NLGEVFTIVGGYTGTEASANNLRTVVKNGVLEIQMTEKPVFTEVTATDKVTVGTGNETAEITKDGTRIKGLDGKTANYTLDGSTIDDGQGNTVETTALYNRFIDKDGNLSNHNARGTGYLDSDGNVGGYNAKGVELVDIDGNEAAYTAKGIDYAKEGEKGTGTITGLKDLDDQSHGTTAVNKNYVDGKFTNIVGDVTHGDVKLDKDGNILTKDEVAKDPSKVAKTIENVLVDSDGKPMFVTHNVDGRGEYIQNDIASAVRNMNEQGIKYFHTNDGTNRNPDLDDVFNKEDAKASGNHSTAVGYQAHAKGESAVAMGNNAVASDYSIAIGPNAKATGKRSVSVGIGNIVEADSSGAFGDPNYIDGKVVNGQASVSGSYAVGNNNVINSSNTFVLGNNVNNSGRVDSTGKPVAMGDTVENSVYLGDRTTATKGNGVGTRNRKANGEVGQTTTAGDRGTVERAVVGGITYGGFAGATANGVVSVGASGSERRIQNVAAGEISPTSTDAINGSQLYSVSNTLAQGINNMANDVNMNFKRTNNRINDVDRKLRSGIASAVAMGSLAQAYYPGKSLVTLGTGAYRNASALAVGYSRVSDNGKVIIKVSGSVNNAGHYMGGASVGYSF</sequence>
<keyword evidence="7" id="KW-0732">Signal</keyword>
<evidence type="ECO:0000259" key="12">
    <source>
        <dbReference type="Pfam" id="PF03895"/>
    </source>
</evidence>
<dbReference type="GO" id="GO:0009986">
    <property type="term" value="C:cell surface"/>
    <property type="evidence" value="ECO:0007669"/>
    <property type="project" value="UniProtKB-SubCell"/>
</dbReference>
<keyword evidence="10" id="KW-0998">Cell outer membrane</keyword>
<dbReference type="GO" id="GO:0015031">
    <property type="term" value="P:protein transport"/>
    <property type="evidence" value="ECO:0007669"/>
    <property type="project" value="UniProtKB-KW"/>
</dbReference>
<evidence type="ECO:0000256" key="3">
    <source>
        <dbReference type="ARBA" id="ARBA00005848"/>
    </source>
</evidence>
<accession>C5S580</accession>
<dbReference type="EMBL" id="ACQL01000172">
    <property type="protein sequence ID" value="EER45951.1"/>
    <property type="molecule type" value="Genomic_DNA"/>
</dbReference>
<dbReference type="InterPro" id="IPR008640">
    <property type="entry name" value="Adhesin_Head_dom"/>
</dbReference>
<evidence type="ECO:0000256" key="6">
    <source>
        <dbReference type="ARBA" id="ARBA00022692"/>
    </source>
</evidence>
<dbReference type="SUPFAM" id="SSF54523">
    <property type="entry name" value="Pili subunits"/>
    <property type="match status" value="1"/>
</dbReference>
<dbReference type="Gene3D" id="2.60.40.4050">
    <property type="match status" value="1"/>
</dbReference>
<evidence type="ECO:0000256" key="10">
    <source>
        <dbReference type="ARBA" id="ARBA00023237"/>
    </source>
</evidence>
<organism evidence="15 16">
    <name type="scientific">Actinobacillus minor NM305</name>
    <dbReference type="NCBI Taxonomy" id="637911"/>
    <lineage>
        <taxon>Bacteria</taxon>
        <taxon>Pseudomonadati</taxon>
        <taxon>Pseudomonadota</taxon>
        <taxon>Gammaproteobacteria</taxon>
        <taxon>Pasteurellales</taxon>
        <taxon>Pasteurellaceae</taxon>
        <taxon>Actinobacillus</taxon>
    </lineage>
</organism>
<evidence type="ECO:0000313" key="15">
    <source>
        <dbReference type="EMBL" id="EER45951.1"/>
    </source>
</evidence>
<evidence type="ECO:0000256" key="1">
    <source>
        <dbReference type="ARBA" id="ARBA00004241"/>
    </source>
</evidence>
<keyword evidence="8" id="KW-0653">Protein transport</keyword>
<dbReference type="Pfam" id="PF05658">
    <property type="entry name" value="YadA_head"/>
    <property type="match status" value="2"/>
</dbReference>
<evidence type="ECO:0000313" key="16">
    <source>
        <dbReference type="Proteomes" id="UP000005532"/>
    </source>
</evidence>
<dbReference type="Gene3D" id="1.20.5.170">
    <property type="match status" value="1"/>
</dbReference>
<dbReference type="Gene3D" id="2.150.10.10">
    <property type="entry name" value="Serralysin-like metalloprotease, C-terminal"/>
    <property type="match status" value="1"/>
</dbReference>
<feature type="domain" description="Trimeric autotransporter adhesin YadA-like head" evidence="13">
    <location>
        <begin position="293"/>
        <end position="319"/>
    </location>
</feature>
<evidence type="ECO:0000256" key="7">
    <source>
        <dbReference type="ARBA" id="ARBA00022729"/>
    </source>
</evidence>
<feature type="non-terminal residue" evidence="15">
    <location>
        <position position="1"/>
    </location>
</feature>
<dbReference type="Pfam" id="PF05662">
    <property type="entry name" value="YadA_stalk"/>
    <property type="match status" value="1"/>
</dbReference>
<evidence type="ECO:0000256" key="2">
    <source>
        <dbReference type="ARBA" id="ARBA00004442"/>
    </source>
</evidence>
<dbReference type="InterPro" id="IPR008635">
    <property type="entry name" value="Coiled_stalk_dom"/>
</dbReference>
<evidence type="ECO:0000256" key="5">
    <source>
        <dbReference type="ARBA" id="ARBA00022452"/>
    </source>
</evidence>
<evidence type="ECO:0000256" key="9">
    <source>
        <dbReference type="ARBA" id="ARBA00023136"/>
    </source>
</evidence>
<gene>
    <name evidence="15" type="ORF">AM305_03870</name>
</gene>
<dbReference type="SUPFAM" id="SSF101967">
    <property type="entry name" value="Adhesin YadA, collagen-binding domain"/>
    <property type="match status" value="2"/>
</dbReference>
<dbReference type="InterPro" id="IPR005594">
    <property type="entry name" value="YadA_C"/>
</dbReference>